<evidence type="ECO:0000313" key="3">
    <source>
        <dbReference type="EMBL" id="KJD33266.1"/>
    </source>
</evidence>
<organism evidence="3 4">
    <name type="scientific">Neotamlana sedimentorum</name>
    <dbReference type="NCBI Taxonomy" id="1435349"/>
    <lineage>
        <taxon>Bacteria</taxon>
        <taxon>Pseudomonadati</taxon>
        <taxon>Bacteroidota</taxon>
        <taxon>Flavobacteriia</taxon>
        <taxon>Flavobacteriales</taxon>
        <taxon>Flavobacteriaceae</taxon>
        <taxon>Neotamlana</taxon>
    </lineage>
</organism>
<feature type="region of interest" description="Disordered" evidence="1">
    <location>
        <begin position="23"/>
        <end position="47"/>
    </location>
</feature>
<dbReference type="InterPro" id="IPR011048">
    <property type="entry name" value="Haem_d1_sf"/>
</dbReference>
<keyword evidence="4" id="KW-1185">Reference proteome</keyword>
<gene>
    <name evidence="3" type="ORF">PW52_14585</name>
</gene>
<dbReference type="Pfam" id="PF16819">
    <property type="entry name" value="DUF5074"/>
    <property type="match status" value="1"/>
</dbReference>
<dbReference type="PANTHER" id="PTHR47197:SF3">
    <property type="entry name" value="DIHYDRO-HEME D1 DEHYDROGENASE"/>
    <property type="match status" value="1"/>
</dbReference>
<evidence type="ECO:0000256" key="1">
    <source>
        <dbReference type="SAM" id="MobiDB-lite"/>
    </source>
</evidence>
<proteinExistence type="predicted"/>
<dbReference type="PATRIC" id="fig|1435349.4.peg.941"/>
<dbReference type="AlphaFoldDB" id="A0A0D7W2G1"/>
<dbReference type="InterPro" id="IPR015943">
    <property type="entry name" value="WD40/YVTN_repeat-like_dom_sf"/>
</dbReference>
<dbReference type="PANTHER" id="PTHR47197">
    <property type="entry name" value="PROTEIN NIRF"/>
    <property type="match status" value="1"/>
</dbReference>
<keyword evidence="2" id="KW-0732">Signal</keyword>
<dbReference type="Proteomes" id="UP000032578">
    <property type="component" value="Unassembled WGS sequence"/>
</dbReference>
<dbReference type="RefSeq" id="WP_044633710.1">
    <property type="nucleotide sequence ID" value="NZ_JTDW01000014.1"/>
</dbReference>
<feature type="signal peptide" evidence="2">
    <location>
        <begin position="1"/>
        <end position="23"/>
    </location>
</feature>
<evidence type="ECO:0000313" key="4">
    <source>
        <dbReference type="Proteomes" id="UP000032578"/>
    </source>
</evidence>
<dbReference type="InterPro" id="IPR031815">
    <property type="entry name" value="DUF5074"/>
</dbReference>
<sequence length="356" mass="38802">MKINKLLTSIFILSILCFTSCSEDDTDSEPRGDYENGILISGEGSPSTGTGSVSFVSNDFTVAENLIYKTVNNVELGTFLQSMAFDDDNAYLVVDNANTVTVVDRYTFEYKGEISTDLELPRFMVVADNKGYITNWGSTSDDTDDFVAVIDLATYTVEKTISVGNGPERIVESNGKLYVSHKGAYTTNNIISVINIEDDSVTEIEVKDNPDELAFNSSGDLVVLSEGRTIYDANWNVIGHTLASISTIDTSSLAVDQEVVFAEGDHPSLMVIDNETIYYALSGSIYEIGVTDTALSSTSIFTAEGYLYGMEVEDDNIYLLNANFSDLSTLNVYSLETSEQVSTQSVALGASKIYFN</sequence>
<reference evidence="3 4" key="1">
    <citation type="submission" date="2014-11" db="EMBL/GenBank/DDBJ databases">
        <title>Tamlana sedimentorum sp. nov., isolated from shallow sand sediments of the Sea of Japan.</title>
        <authorList>
            <person name="Romanenko L.A."/>
        </authorList>
    </citation>
    <scope>NUCLEOTIDE SEQUENCE [LARGE SCALE GENOMIC DNA]</scope>
    <source>
        <strain evidence="3 4">JCM 19808</strain>
    </source>
</reference>
<feature type="chain" id="PRO_5002325299" evidence="2">
    <location>
        <begin position="24"/>
        <end position="356"/>
    </location>
</feature>
<dbReference type="STRING" id="1435349.PW52_14585"/>
<accession>A0A0D7W2G1</accession>
<dbReference type="Gene3D" id="2.130.10.10">
    <property type="entry name" value="YVTN repeat-like/Quinoprotein amine dehydrogenase"/>
    <property type="match status" value="1"/>
</dbReference>
<dbReference type="OrthoDB" id="9773938at2"/>
<name>A0A0D7W2G1_9FLAO</name>
<dbReference type="SUPFAM" id="SSF51004">
    <property type="entry name" value="C-terminal (heme d1) domain of cytochrome cd1-nitrite reductase"/>
    <property type="match status" value="2"/>
</dbReference>
<protein>
    <submittedName>
        <fullName evidence="3">Cell surface protein</fullName>
    </submittedName>
</protein>
<evidence type="ECO:0000256" key="2">
    <source>
        <dbReference type="SAM" id="SignalP"/>
    </source>
</evidence>
<dbReference type="EMBL" id="JTDW01000014">
    <property type="protein sequence ID" value="KJD33266.1"/>
    <property type="molecule type" value="Genomic_DNA"/>
</dbReference>
<dbReference type="InterPro" id="IPR051200">
    <property type="entry name" value="Host-pathogen_enzymatic-act"/>
</dbReference>
<comment type="caution">
    <text evidence="3">The sequence shown here is derived from an EMBL/GenBank/DDBJ whole genome shotgun (WGS) entry which is preliminary data.</text>
</comment>